<keyword evidence="1" id="KW-0732">Signal</keyword>
<dbReference type="KEGG" id="uli:ETAA1_40630"/>
<keyword evidence="3" id="KW-1185">Reference proteome</keyword>
<gene>
    <name evidence="2" type="ORF">ETAA1_40630</name>
</gene>
<name>A0A517XX63_9BACT</name>
<dbReference type="OrthoDB" id="245331at2"/>
<dbReference type="AlphaFoldDB" id="A0A517XX63"/>
<evidence type="ECO:0008006" key="4">
    <source>
        <dbReference type="Google" id="ProtNLM"/>
    </source>
</evidence>
<dbReference type="RefSeq" id="WP_145241526.1">
    <property type="nucleotide sequence ID" value="NZ_CP036273.1"/>
</dbReference>
<sequence length="560" mass="58645" precursor="true">MTRVRSLAALAVALVAAAPSTAAPRDDLLRVVPPDAAVVGLVQNGASHAKAVMGSPFAAWFPSTPLGQSVAAGLKFGDARDGFRTALAALGTTPDEVAADVLGDAVGFAYSPAPANNPAAERMVILIRPRVPATLSRLVERLNDLQTRDGELKAVERREHGGAAYHVRRRTDGTDEFYTLRNGVFAFSRSEADVRAVIDRDRTEPTDRAPALAAKLGRLGVADAVVVVLVNPRPLDAELAAKTAAAGADERAFLGRFGEAWRALDAAAIYLTLGEGIEAGVALDFRPGELAPAARAWLTGGRAPSALWAAVPDHALGAVAVRFRAAEAVEALRAVLPEPGRAAIDSTLGSYLGPVLGRDRLPRVLEALGPDWTVWAEPPAAGAGPLPVLVGAVRLKGDADVTRAVERAVGFGFAAARVAYNAKHADQIEIDDEVTADGRVTTLSGEKAFPAGVRPAFAVKGGYLILATTPDAVRRFRPPSDAEPPAGEAVIARLSGRALGAYLGEHRDALARVLGDADAGRTFDQLMVLLEPVERADVVVRGTETGVRLAVRIRPVRPLK</sequence>
<feature type="signal peptide" evidence="1">
    <location>
        <begin position="1"/>
        <end position="22"/>
    </location>
</feature>
<protein>
    <recommendedName>
        <fullName evidence="4">DUF3352 domain-containing protein</fullName>
    </recommendedName>
</protein>
<evidence type="ECO:0000256" key="1">
    <source>
        <dbReference type="SAM" id="SignalP"/>
    </source>
</evidence>
<dbReference type="EMBL" id="CP036273">
    <property type="protein sequence ID" value="QDU22088.1"/>
    <property type="molecule type" value="Genomic_DNA"/>
</dbReference>
<dbReference type="Proteomes" id="UP000319576">
    <property type="component" value="Chromosome"/>
</dbReference>
<feature type="chain" id="PRO_5021829585" description="DUF3352 domain-containing protein" evidence="1">
    <location>
        <begin position="23"/>
        <end position="560"/>
    </location>
</feature>
<reference evidence="2 3" key="1">
    <citation type="submission" date="2019-02" db="EMBL/GenBank/DDBJ databases">
        <title>Deep-cultivation of Planctomycetes and their phenomic and genomic characterization uncovers novel biology.</title>
        <authorList>
            <person name="Wiegand S."/>
            <person name="Jogler M."/>
            <person name="Boedeker C."/>
            <person name="Pinto D."/>
            <person name="Vollmers J."/>
            <person name="Rivas-Marin E."/>
            <person name="Kohn T."/>
            <person name="Peeters S.H."/>
            <person name="Heuer A."/>
            <person name="Rast P."/>
            <person name="Oberbeckmann S."/>
            <person name="Bunk B."/>
            <person name="Jeske O."/>
            <person name="Meyerdierks A."/>
            <person name="Storesund J.E."/>
            <person name="Kallscheuer N."/>
            <person name="Luecker S."/>
            <person name="Lage O.M."/>
            <person name="Pohl T."/>
            <person name="Merkel B.J."/>
            <person name="Hornburger P."/>
            <person name="Mueller R.-W."/>
            <person name="Bruemmer F."/>
            <person name="Labrenz M."/>
            <person name="Spormann A.M."/>
            <person name="Op den Camp H."/>
            <person name="Overmann J."/>
            <person name="Amann R."/>
            <person name="Jetten M.S.M."/>
            <person name="Mascher T."/>
            <person name="Medema M.H."/>
            <person name="Devos D.P."/>
            <person name="Kaster A.-K."/>
            <person name="Ovreas L."/>
            <person name="Rohde M."/>
            <person name="Galperin M.Y."/>
            <person name="Jogler C."/>
        </authorList>
    </citation>
    <scope>NUCLEOTIDE SEQUENCE [LARGE SCALE GENOMIC DNA]</scope>
    <source>
        <strain evidence="2 3">ETA_A1</strain>
    </source>
</reference>
<accession>A0A517XX63</accession>
<evidence type="ECO:0000313" key="3">
    <source>
        <dbReference type="Proteomes" id="UP000319576"/>
    </source>
</evidence>
<proteinExistence type="predicted"/>
<organism evidence="2 3">
    <name type="scientific">Urbifossiella limnaea</name>
    <dbReference type="NCBI Taxonomy" id="2528023"/>
    <lineage>
        <taxon>Bacteria</taxon>
        <taxon>Pseudomonadati</taxon>
        <taxon>Planctomycetota</taxon>
        <taxon>Planctomycetia</taxon>
        <taxon>Gemmatales</taxon>
        <taxon>Gemmataceae</taxon>
        <taxon>Urbifossiella</taxon>
    </lineage>
</organism>
<evidence type="ECO:0000313" key="2">
    <source>
        <dbReference type="EMBL" id="QDU22088.1"/>
    </source>
</evidence>